<comment type="caution">
    <text evidence="1">The sequence shown here is derived from an EMBL/GenBank/DDBJ whole genome shotgun (WGS) entry which is preliminary data.</text>
</comment>
<name>A0A8J6XMZ1_9CYAN</name>
<dbReference type="InterPro" id="IPR027417">
    <property type="entry name" value="P-loop_NTPase"/>
</dbReference>
<protein>
    <submittedName>
        <fullName evidence="1">Uncharacterized protein</fullName>
    </submittedName>
</protein>
<dbReference type="Proteomes" id="UP000629098">
    <property type="component" value="Unassembled WGS sequence"/>
</dbReference>
<accession>A0A8J6XMZ1</accession>
<gene>
    <name evidence="1" type="ORF">ICL16_14940</name>
</gene>
<evidence type="ECO:0000313" key="1">
    <source>
        <dbReference type="EMBL" id="MBD2773332.1"/>
    </source>
</evidence>
<keyword evidence="2" id="KW-1185">Reference proteome</keyword>
<dbReference type="Gene3D" id="3.40.50.300">
    <property type="entry name" value="P-loop containing nucleotide triphosphate hydrolases"/>
    <property type="match status" value="1"/>
</dbReference>
<sequence length="672" mass="76002">MENNKPQIPRLETPRLETPQTAHIRASYPMIEYLEDGYVADWLKERKDQLLELAREERSGINANKLVSGAVLAAGFFFHALSPLAPVGVVLGIIGYVHGCFIDASATGSFSPFPFIRGNVLDLAGTLGNAELREKLNGDVDEFEQLQHYLSPVERKEYALIDKHFALLTDYITQIEPLKRFHAYRWIFDCFARFNGALPSPQQVNAHMANVKPDLRVDYTHLDALEQQRSYLDTRNRETRTIEQMNEYTPMPEVQVKFISDEQLRPNLPPTDSNAVEEIPIKITPIDEILPVEDKLTELVEFKTETPNLPRLLAQSLKLTLIVGVPGSGKGIFVTNALEAVKQYHSNTTIFYIDPKNDPKETAYFSRRVDRLFRKKLSTSSPEDAEEWVRNCLQEYDNFDCGLGRKLLVFDELSLTLKTLGAVKVEKGVESPLTWLKRKLSGYSTSGDSEGITLWGISQNAHVSGLGMDGGDRTMFVPIFIIDAQNVSASEGILKAQMIPGDKRLNSVEIQKLCKKSEIGRAVYFGGTNQWYPMPKLENYSGFDRDNRKFLPGFSPPPSTDKLASNYEAINRLEDSFKLDIDKTPELPEVEQVEQEQNTVSTSFDFNKGLEALRTFKGKDWIKFGDARANNRALRSVTRDADDVRLLVSFLHKDGDAEIKDDGFFRIINRDS</sequence>
<dbReference type="SUPFAM" id="SSF52540">
    <property type="entry name" value="P-loop containing nucleoside triphosphate hydrolases"/>
    <property type="match status" value="1"/>
</dbReference>
<organism evidence="1 2">
    <name type="scientific">Iningainema tapete BLCC-T55</name>
    <dbReference type="NCBI Taxonomy" id="2748662"/>
    <lineage>
        <taxon>Bacteria</taxon>
        <taxon>Bacillati</taxon>
        <taxon>Cyanobacteriota</taxon>
        <taxon>Cyanophyceae</taxon>
        <taxon>Nostocales</taxon>
        <taxon>Scytonemataceae</taxon>
        <taxon>Iningainema tapete</taxon>
    </lineage>
</organism>
<reference evidence="1" key="1">
    <citation type="submission" date="2020-09" db="EMBL/GenBank/DDBJ databases">
        <title>Iningainema tapete sp. nov. (Scytonemataceae, Cyanobacteria) from greenhouses in central Florida (USA) produces two types of nodularin with biosynthetic potential for microcystin-LR and anabaenopeptins.</title>
        <authorList>
            <person name="Berthold D.E."/>
            <person name="Lefler F.W."/>
            <person name="Huang I.-S."/>
            <person name="Abdulla H."/>
            <person name="Zimba P.V."/>
            <person name="Laughinghouse H.D. IV."/>
        </authorList>
    </citation>
    <scope>NUCLEOTIDE SEQUENCE</scope>
    <source>
        <strain evidence="1">BLCCT55</strain>
    </source>
</reference>
<dbReference type="AlphaFoldDB" id="A0A8J6XMZ1"/>
<evidence type="ECO:0000313" key="2">
    <source>
        <dbReference type="Proteomes" id="UP000629098"/>
    </source>
</evidence>
<dbReference type="EMBL" id="JACXAE010000052">
    <property type="protein sequence ID" value="MBD2773332.1"/>
    <property type="molecule type" value="Genomic_DNA"/>
</dbReference>
<proteinExistence type="predicted"/>
<dbReference type="RefSeq" id="WP_190828986.1">
    <property type="nucleotide sequence ID" value="NZ_CAWPPI010000052.1"/>
</dbReference>